<dbReference type="PATRIC" id="fig|595434.4.peg.5649"/>
<dbReference type="RefSeq" id="WP_047816897.1">
    <property type="nucleotide sequence ID" value="NZ_LECT01000047.1"/>
</dbReference>
<dbReference type="EMBL" id="LECT01000047">
    <property type="protein sequence ID" value="KLU01992.1"/>
    <property type="molecule type" value="Genomic_DNA"/>
</dbReference>
<name>A0A0J1B5I8_RHOIS</name>
<dbReference type="OrthoDB" id="9787207at2"/>
<sequence length="360" mass="41601">MPSLDQFRKRVLTDSLFPPCGLADAMEQLGFVQADPIRCPARAQDLILRQRVKNYRAGDLERCYPELDLEECYLFAYGFLSKDLWGIVHPKTEKELSDEHRQTLEVIRQHGPMHSKDLESHVGGERVQNYWGGFSRSAKMTMEALHNRGALRVASRNNGIRIYDAAKELEPTLSNEERLQQLMLAALQAMGATTRRFLLSELSHFKYLIESVADRRQCLQALIDAGRIRVDIVDEVEYLSLDLGRRGRMKADTVRILAPFDPIVRDRTRFEHLWNWTYRFEAYTPKPKRKLGYYAMPVLWRDQIVGWANAAVDAGRLKVDFGYADRRPKERVFRQAVESEVNRLAEFLGLDESAQEISHG</sequence>
<evidence type="ECO:0000313" key="1">
    <source>
        <dbReference type="EMBL" id="KLU01992.1"/>
    </source>
</evidence>
<dbReference type="Pfam" id="PF06224">
    <property type="entry name" value="AlkZ-like"/>
    <property type="match status" value="1"/>
</dbReference>
<comment type="caution">
    <text evidence="1">The sequence shown here is derived from an EMBL/GenBank/DDBJ whole genome shotgun (WGS) entry which is preliminary data.</text>
</comment>
<protein>
    <submittedName>
        <fullName evidence="1">Cytoplasmic protein</fullName>
    </submittedName>
</protein>
<dbReference type="PANTHER" id="PTHR30528:SF0">
    <property type="entry name" value="CYTOPLASMIC PROTEIN"/>
    <property type="match status" value="1"/>
</dbReference>
<dbReference type="InterPro" id="IPR009351">
    <property type="entry name" value="AlkZ-like"/>
</dbReference>
<keyword evidence="2" id="KW-1185">Reference proteome</keyword>
<gene>
    <name evidence="1" type="ORF">RISK_005947</name>
</gene>
<proteinExistence type="predicted"/>
<dbReference type="Proteomes" id="UP000036367">
    <property type="component" value="Unassembled WGS sequence"/>
</dbReference>
<dbReference type="AlphaFoldDB" id="A0A0J1B5I8"/>
<dbReference type="PANTHER" id="PTHR30528">
    <property type="entry name" value="CYTOPLASMIC PROTEIN"/>
    <property type="match status" value="1"/>
</dbReference>
<evidence type="ECO:0000313" key="2">
    <source>
        <dbReference type="Proteomes" id="UP000036367"/>
    </source>
</evidence>
<organism evidence="1 2">
    <name type="scientific">Rhodopirellula islandica</name>
    <dbReference type="NCBI Taxonomy" id="595434"/>
    <lineage>
        <taxon>Bacteria</taxon>
        <taxon>Pseudomonadati</taxon>
        <taxon>Planctomycetota</taxon>
        <taxon>Planctomycetia</taxon>
        <taxon>Pirellulales</taxon>
        <taxon>Pirellulaceae</taxon>
        <taxon>Rhodopirellula</taxon>
    </lineage>
</organism>
<reference evidence="1" key="1">
    <citation type="submission" date="2015-05" db="EMBL/GenBank/DDBJ databases">
        <title>Permanent draft genome of Rhodopirellula islandicus K833.</title>
        <authorList>
            <person name="Kizina J."/>
            <person name="Richter M."/>
            <person name="Glockner F.O."/>
            <person name="Harder J."/>
        </authorList>
    </citation>
    <scope>NUCLEOTIDE SEQUENCE [LARGE SCALE GENOMIC DNA]</scope>
    <source>
        <strain evidence="1">K833</strain>
    </source>
</reference>
<accession>A0A0J1B5I8</accession>